<dbReference type="EMBL" id="DSRU01000334">
    <property type="protein sequence ID" value="HFN00621.1"/>
    <property type="molecule type" value="Genomic_DNA"/>
</dbReference>
<dbReference type="InterPro" id="IPR010328">
    <property type="entry name" value="DUF928"/>
</dbReference>
<protein>
    <submittedName>
        <fullName evidence="1">DUF928 domain-containing protein</fullName>
    </submittedName>
</protein>
<sequence length="246" mass="27030">MLRVRSLPWYATFQMGVASALIVTSWLSTTLAVQARPLGTPPGTARSGAVRGGCTSNLLQQPPSIIAFVDSEVAQTRKARPTFVFYLPIARSPNVTTALLSVKTEDQLLNEDLDKGAIAVSLPDQPGIVSITVPKTYPALEVGKRYFWSLTIVCSQTNPNANLSVSGFLERVNQPIEASAGTNQPINLTKVNAINENDTWYEWVEQLVRLRSVQSLQWNTLLAHFGLLKYERSPVVELQLKNPPSL</sequence>
<dbReference type="AlphaFoldDB" id="A0A7C3PL11"/>
<organism evidence="1">
    <name type="scientific">Oscillatoriales cyanobacterium SpSt-418</name>
    <dbReference type="NCBI Taxonomy" id="2282169"/>
    <lineage>
        <taxon>Bacteria</taxon>
        <taxon>Bacillati</taxon>
        <taxon>Cyanobacteriota</taxon>
        <taxon>Cyanophyceae</taxon>
        <taxon>Oscillatoriophycideae</taxon>
        <taxon>Oscillatoriales</taxon>
    </lineage>
</organism>
<gene>
    <name evidence="1" type="ORF">ENR64_23295</name>
</gene>
<dbReference type="Pfam" id="PF06051">
    <property type="entry name" value="DUF928"/>
    <property type="match status" value="1"/>
</dbReference>
<reference evidence="1" key="1">
    <citation type="journal article" date="2020" name="mSystems">
        <title>Genome- and Community-Level Interaction Insights into Carbon Utilization and Element Cycling Functions of Hydrothermarchaeota in Hydrothermal Sediment.</title>
        <authorList>
            <person name="Zhou Z."/>
            <person name="Liu Y."/>
            <person name="Xu W."/>
            <person name="Pan J."/>
            <person name="Luo Z.H."/>
            <person name="Li M."/>
        </authorList>
    </citation>
    <scope>NUCLEOTIDE SEQUENCE [LARGE SCALE GENOMIC DNA]</scope>
    <source>
        <strain evidence="1">SpSt-418</strain>
    </source>
</reference>
<name>A0A7C3PL11_9CYAN</name>
<evidence type="ECO:0000313" key="1">
    <source>
        <dbReference type="EMBL" id="HFN00621.1"/>
    </source>
</evidence>
<comment type="caution">
    <text evidence="1">The sequence shown here is derived from an EMBL/GenBank/DDBJ whole genome shotgun (WGS) entry which is preliminary data.</text>
</comment>
<accession>A0A7C3PL11</accession>
<proteinExistence type="predicted"/>